<organism evidence="1 2">
    <name type="scientific">Xenorhabdus bovienii str. kraussei Becker Underwood</name>
    <dbReference type="NCBI Taxonomy" id="1398204"/>
    <lineage>
        <taxon>Bacteria</taxon>
        <taxon>Pseudomonadati</taxon>
        <taxon>Pseudomonadota</taxon>
        <taxon>Gammaproteobacteria</taxon>
        <taxon>Enterobacterales</taxon>
        <taxon>Morganellaceae</taxon>
        <taxon>Xenorhabdus</taxon>
    </lineage>
</organism>
<evidence type="ECO:0000313" key="1">
    <source>
        <dbReference type="EMBL" id="CDH23189.1"/>
    </source>
</evidence>
<gene>
    <name evidence="1" type="ORF">XBKB1_1540013</name>
</gene>
<dbReference type="AlphaFoldDB" id="A0A077PTM8"/>
<dbReference type="Proteomes" id="UP000028493">
    <property type="component" value="Unassembled WGS sequence"/>
</dbReference>
<dbReference type="HOGENOM" id="CLU_128112_0_0_6"/>
<reference evidence="1" key="1">
    <citation type="submission" date="2013-07" db="EMBL/GenBank/DDBJ databases">
        <title>Sub-species coevolution in mutualistic symbiosis.</title>
        <authorList>
            <person name="Murfin K."/>
            <person name="Klassen J."/>
            <person name="Lee M."/>
            <person name="Forst S."/>
            <person name="Stock P."/>
            <person name="Goodrich-Blair H."/>
        </authorList>
    </citation>
    <scope>NUCLEOTIDE SEQUENCE [LARGE SCALE GENOMIC DNA]</scope>
    <source>
        <strain evidence="1">Kraussei Becker Underwood</strain>
    </source>
</reference>
<sequence length="127" mass="14353">MKKLLKGYPFMRVPLFESGDIVFCHSWQQWKVLHARLDIYSGEEGSNGMSRTVSSKSGVLHIIGVFNDKNSTLAHECAHVAFDICHRVGVDVSTGEANETFCYLISRLVEFCEKYRQAQTGEYAAMK</sequence>
<dbReference type="EMBL" id="CBSZ010000062">
    <property type="protein sequence ID" value="CDH23189.1"/>
    <property type="molecule type" value="Genomic_DNA"/>
</dbReference>
<accession>A0A077PTM8</accession>
<dbReference type="RefSeq" id="WP_038195388.1">
    <property type="nucleotide sequence ID" value="NZ_CAWLXS010000150.1"/>
</dbReference>
<protein>
    <submittedName>
        <fullName evidence="1">Uncharacterized protein</fullName>
    </submittedName>
</protein>
<comment type="caution">
    <text evidence="1">The sequence shown here is derived from an EMBL/GenBank/DDBJ whole genome shotgun (WGS) entry which is preliminary data.</text>
</comment>
<name>A0A077PTM8_XENBV</name>
<proteinExistence type="predicted"/>
<evidence type="ECO:0000313" key="2">
    <source>
        <dbReference type="Proteomes" id="UP000028493"/>
    </source>
</evidence>